<dbReference type="Proteomes" id="UP001432027">
    <property type="component" value="Unassembled WGS sequence"/>
</dbReference>
<dbReference type="EMBL" id="BTSX01000006">
    <property type="protein sequence ID" value="GMT04581.1"/>
    <property type="molecule type" value="Genomic_DNA"/>
</dbReference>
<accession>A0AAV5UDR3</accession>
<evidence type="ECO:0000313" key="2">
    <source>
        <dbReference type="Proteomes" id="UP001432027"/>
    </source>
</evidence>
<reference evidence="1" key="1">
    <citation type="submission" date="2023-10" db="EMBL/GenBank/DDBJ databases">
        <title>Genome assembly of Pristionchus species.</title>
        <authorList>
            <person name="Yoshida K."/>
            <person name="Sommer R.J."/>
        </authorList>
    </citation>
    <scope>NUCLEOTIDE SEQUENCE</scope>
    <source>
        <strain evidence="1">RS0144</strain>
    </source>
</reference>
<proteinExistence type="predicted"/>
<feature type="non-terminal residue" evidence="1">
    <location>
        <position position="1"/>
    </location>
</feature>
<sequence length="124" mass="13718">LILIRILVGDSRSSSDSHTTVAEILTVSVVLAHDLAEDIQLERGYFDGMGKNSPDHCLGVGWSGERSLVGHEITLISRDKTLSIEREKQDYKLEFFTAEYSQVANSIVAGNMSISDLDEYSDHC</sequence>
<comment type="caution">
    <text evidence="1">The sequence shown here is derived from an EMBL/GenBank/DDBJ whole genome shotgun (WGS) entry which is preliminary data.</text>
</comment>
<gene>
    <name evidence="1" type="ORF">PENTCL1PPCAC_26755</name>
</gene>
<keyword evidence="2" id="KW-1185">Reference proteome</keyword>
<name>A0AAV5UDR3_9BILA</name>
<dbReference type="AlphaFoldDB" id="A0AAV5UDR3"/>
<evidence type="ECO:0000313" key="1">
    <source>
        <dbReference type="EMBL" id="GMT04581.1"/>
    </source>
</evidence>
<protein>
    <recommendedName>
        <fullName evidence="3">Peptidase</fullName>
    </recommendedName>
</protein>
<evidence type="ECO:0008006" key="3">
    <source>
        <dbReference type="Google" id="ProtNLM"/>
    </source>
</evidence>
<organism evidence="1 2">
    <name type="scientific">Pristionchus entomophagus</name>
    <dbReference type="NCBI Taxonomy" id="358040"/>
    <lineage>
        <taxon>Eukaryota</taxon>
        <taxon>Metazoa</taxon>
        <taxon>Ecdysozoa</taxon>
        <taxon>Nematoda</taxon>
        <taxon>Chromadorea</taxon>
        <taxon>Rhabditida</taxon>
        <taxon>Rhabditina</taxon>
        <taxon>Diplogasteromorpha</taxon>
        <taxon>Diplogasteroidea</taxon>
        <taxon>Neodiplogasteridae</taxon>
        <taxon>Pristionchus</taxon>
    </lineage>
</organism>